<protein>
    <recommendedName>
        <fullName evidence="4">DUF4386 domain-containing protein</fullName>
    </recommendedName>
</protein>
<feature type="transmembrane region" description="Helical" evidence="2">
    <location>
        <begin position="165"/>
        <end position="187"/>
    </location>
</feature>
<dbReference type="AlphaFoldDB" id="A0A078MT12"/>
<dbReference type="EMBL" id="LN483072">
    <property type="protein sequence ID" value="CEA09414.1"/>
    <property type="molecule type" value="Genomic_DNA"/>
</dbReference>
<evidence type="ECO:0000256" key="2">
    <source>
        <dbReference type="SAM" id="Phobius"/>
    </source>
</evidence>
<evidence type="ECO:0008006" key="4">
    <source>
        <dbReference type="Google" id="ProtNLM"/>
    </source>
</evidence>
<organism evidence="3">
    <name type="scientific">Arthrobacter saudimassiliensis</name>
    <dbReference type="NCBI Taxonomy" id="1461584"/>
    <lineage>
        <taxon>Bacteria</taxon>
        <taxon>Bacillati</taxon>
        <taxon>Actinomycetota</taxon>
        <taxon>Actinomycetes</taxon>
        <taxon>Micrococcales</taxon>
        <taxon>Micrococcaceae</taxon>
        <taxon>Arthrobacter</taxon>
    </lineage>
</organism>
<keyword evidence="2" id="KW-0812">Transmembrane</keyword>
<dbReference type="InterPro" id="IPR025495">
    <property type="entry name" value="DUF4386"/>
</dbReference>
<keyword evidence="2" id="KW-0472">Membrane</keyword>
<dbReference type="Pfam" id="PF14329">
    <property type="entry name" value="DUF4386"/>
    <property type="match status" value="1"/>
</dbReference>
<feature type="transmembrane region" description="Helical" evidence="2">
    <location>
        <begin position="50"/>
        <end position="73"/>
    </location>
</feature>
<name>A0A078MT12_9MICC</name>
<evidence type="ECO:0000256" key="1">
    <source>
        <dbReference type="SAM" id="MobiDB-lite"/>
    </source>
</evidence>
<sequence length="242" mass="25174">MQPSQSTARTAGILFLITFVSAITGALLYAPLLTDPGYVTGPGTDAQILWGAVCELVLIISNIGTAVVLFPVLRRWSEAAVLGYVAARIMECALIAVGILSVLAVVSLRQDAGDEGAAYLPVAQALVAMHGWTFLLGPGFVVGIGNGLLLGFLMYRSHLVPRPMALFGLIGGPLMSVSGLAVLFGAYGQTSVSSALVTLPEILWEASLGIYLTVRGFRSGAGERQEHPAAGARPNPLGSRLA</sequence>
<reference evidence="3" key="1">
    <citation type="submission" date="2014-07" db="EMBL/GenBank/DDBJ databases">
        <authorList>
            <person name="Urmite Genomes Urmite Genomes"/>
        </authorList>
    </citation>
    <scope>NUCLEOTIDE SEQUENCE</scope>
    <source>
        <strain evidence="3">11W110_air</strain>
    </source>
</reference>
<feature type="region of interest" description="Disordered" evidence="1">
    <location>
        <begin position="223"/>
        <end position="242"/>
    </location>
</feature>
<gene>
    <name evidence="3" type="ORF">BN1051_02784</name>
</gene>
<feature type="transmembrane region" description="Helical" evidence="2">
    <location>
        <begin position="85"/>
        <end position="108"/>
    </location>
</feature>
<dbReference type="PATRIC" id="fig|1461584.3.peg.2756"/>
<feature type="transmembrane region" description="Helical" evidence="2">
    <location>
        <begin position="12"/>
        <end position="30"/>
    </location>
</feature>
<keyword evidence="2" id="KW-1133">Transmembrane helix</keyword>
<proteinExistence type="predicted"/>
<evidence type="ECO:0000313" key="3">
    <source>
        <dbReference type="EMBL" id="CEA09414.1"/>
    </source>
</evidence>
<accession>A0A078MT12</accession>
<feature type="transmembrane region" description="Helical" evidence="2">
    <location>
        <begin position="128"/>
        <end position="153"/>
    </location>
</feature>